<dbReference type="GO" id="GO:0000731">
    <property type="term" value="P:DNA synthesis involved in DNA repair"/>
    <property type="evidence" value="ECO:0007669"/>
    <property type="project" value="TreeGrafter"/>
</dbReference>
<organism evidence="3 4">
    <name type="scientific">Amphritea opalescens</name>
    <dbReference type="NCBI Taxonomy" id="2490544"/>
    <lineage>
        <taxon>Bacteria</taxon>
        <taxon>Pseudomonadati</taxon>
        <taxon>Pseudomonadota</taxon>
        <taxon>Gammaproteobacteria</taxon>
        <taxon>Oceanospirillales</taxon>
        <taxon>Oceanospirillaceae</taxon>
        <taxon>Amphritea</taxon>
    </lineage>
</organism>
<dbReference type="GO" id="GO:0051276">
    <property type="term" value="P:chromosome organization"/>
    <property type="evidence" value="ECO:0007669"/>
    <property type="project" value="InterPro"/>
</dbReference>
<evidence type="ECO:0000256" key="1">
    <source>
        <dbReference type="ARBA" id="ARBA00023054"/>
    </source>
</evidence>
<dbReference type="Proteomes" id="UP000283087">
    <property type="component" value="Unassembled WGS sequence"/>
</dbReference>
<dbReference type="SUPFAM" id="SSF75553">
    <property type="entry name" value="Smc hinge domain"/>
    <property type="match status" value="1"/>
</dbReference>
<feature type="coiled-coil region" evidence="2">
    <location>
        <begin position="287"/>
        <end position="363"/>
    </location>
</feature>
<accession>A0A430KMP1</accession>
<dbReference type="Pfam" id="PF13555">
    <property type="entry name" value="AAA_29"/>
    <property type="match status" value="1"/>
</dbReference>
<dbReference type="GO" id="GO:0006302">
    <property type="term" value="P:double-strand break repair"/>
    <property type="evidence" value="ECO:0007669"/>
    <property type="project" value="TreeGrafter"/>
</dbReference>
<comment type="caution">
    <text evidence="3">The sequence shown here is derived from an EMBL/GenBank/DDBJ whole genome shotgun (WGS) entry which is preliminary data.</text>
</comment>
<dbReference type="PANTHER" id="PTHR32182:SF0">
    <property type="entry name" value="DNA REPLICATION AND REPAIR PROTEIN RECF"/>
    <property type="match status" value="1"/>
</dbReference>
<name>A0A430KMP1_9GAMM</name>
<dbReference type="EMBL" id="RQXW01000018">
    <property type="protein sequence ID" value="RTE64735.1"/>
    <property type="molecule type" value="Genomic_DNA"/>
</dbReference>
<evidence type="ECO:0000313" key="4">
    <source>
        <dbReference type="Proteomes" id="UP000283087"/>
    </source>
</evidence>
<dbReference type="SUPFAM" id="SSF52540">
    <property type="entry name" value="P-loop containing nucleoside triphosphate hydrolases"/>
    <property type="match status" value="1"/>
</dbReference>
<dbReference type="GO" id="GO:0005694">
    <property type="term" value="C:chromosome"/>
    <property type="evidence" value="ECO:0007669"/>
    <property type="project" value="InterPro"/>
</dbReference>
<dbReference type="Pfam" id="PF13558">
    <property type="entry name" value="SbcC_Walker_B"/>
    <property type="match status" value="1"/>
</dbReference>
<dbReference type="InterPro" id="IPR027417">
    <property type="entry name" value="P-loop_NTPase"/>
</dbReference>
<gene>
    <name evidence="3" type="ORF">EH243_15985</name>
</gene>
<dbReference type="RefSeq" id="WP_126159665.1">
    <property type="nucleotide sequence ID" value="NZ_RQXW01000018.1"/>
</dbReference>
<evidence type="ECO:0000313" key="3">
    <source>
        <dbReference type="EMBL" id="RTE64735.1"/>
    </source>
</evidence>
<reference evidence="3 4" key="1">
    <citation type="submission" date="2018-11" db="EMBL/GenBank/DDBJ databases">
        <title>The draft genome sequence of Amphritea opalescens ANRC-JH13T.</title>
        <authorList>
            <person name="Fang Z."/>
            <person name="Zhang Y."/>
            <person name="Han X."/>
        </authorList>
    </citation>
    <scope>NUCLEOTIDE SEQUENCE [LARGE SCALE GENOMIC DNA]</scope>
    <source>
        <strain evidence="3 4">ANRC-JH13</strain>
    </source>
</reference>
<keyword evidence="1 2" id="KW-0175">Coiled coil</keyword>
<evidence type="ECO:0000256" key="2">
    <source>
        <dbReference type="SAM" id="Coils"/>
    </source>
</evidence>
<protein>
    <recommendedName>
        <fullName evidence="5">SMC hinge domain-containing protein</fullName>
    </recommendedName>
</protein>
<dbReference type="InterPro" id="IPR036277">
    <property type="entry name" value="SMC_hinge_sf"/>
</dbReference>
<keyword evidence="4" id="KW-1185">Reference proteome</keyword>
<dbReference type="GO" id="GO:0005524">
    <property type="term" value="F:ATP binding"/>
    <property type="evidence" value="ECO:0007669"/>
    <property type="project" value="InterPro"/>
</dbReference>
<dbReference type="Gene3D" id="3.40.50.300">
    <property type="entry name" value="P-loop containing nucleotide triphosphate hydrolases"/>
    <property type="match status" value="1"/>
</dbReference>
<proteinExistence type="predicted"/>
<dbReference type="PANTHER" id="PTHR32182">
    <property type="entry name" value="DNA REPLICATION AND REPAIR PROTEIN RECF"/>
    <property type="match status" value="1"/>
</dbReference>
<dbReference type="OrthoDB" id="174137at2"/>
<evidence type="ECO:0008006" key="5">
    <source>
        <dbReference type="Google" id="ProtNLM"/>
    </source>
</evidence>
<dbReference type="AlphaFoldDB" id="A0A430KMP1"/>
<sequence>MKQLNRMVLVNWYVLGAVEIPIKGNVAVIGPNGSGKSSLLDAIQTVLMGGNKKYLSFNASAGEKSERSLRTYCLGFMDDLGKKENARQDSVSYLALSFFDTETGKETCVGLAISASLSSPEEDILGRFILPDFSVSLEDFTVKQDGGRLPKEWPVVKESLLKQCPEMKLEKRANRFIRELVTELSYDQQMPNDDDKFVKNFRNALKFIPINSPTRFIREFVLDENIVHVGGFRKSLDEYRAMEQKTREVSNRIDELEKVQEQCKGIDRNVKNSVEYEWVVHETRFEHADLKKEEAQERLEVNQVKETTLQADLEAKSEELNEVMQSLANTRAELNNTDSAHKVKALENSIDARQHELNVVKEKVQHVYSLLRSAVSFANYQQYLPDSFIPVVKDSVELWRSGEDMMAETWPQAPVDVDNNLNQLKASVDSVRREIARRFESSVIRMNELRSEIQNQKSAVEQLKEGRAPLRRNTRELMQLLKDYGIDSTPICELVDINDEKWRIAIESFLGARREALIVDPDRVKEAITLYRRKGRHLKGCRVVNTTKSHEWLNRSKPGSLAQFVDCQSDDALAYMNRALGGVMAVETESQLLKQERALTYDCMLQTEGTTTSIREEAPMMGSGGGRRQHQLQQQDRQVDQMMAEFSALNKDHEALDSLRENLIRMTAALTGVTERTFDLVNQREMLQTEIEGYRQGITDLRNQDDSGIQQRISELVEAQKATQIAQKKLMDKLQSTRTSLIKDNASLEVLDNELQEHAIARTQCEADVNFDAQSAQEKRDYMDESCSGDLDRIIFDAAKKAQAELGLVERKKNIVRDGVAQYKARYHGSGLSHQDLDKVNEDSTHAQLSQFVDDTIQSLRDSELAEYTEKAERARLEAETSFRSDFVAHLKDQIDKIKELIRELNAHLKNRPFHREMYSFEMMPNPELKDILELVEAYTRMDQANVGSLFDFKYDEKRPHQDALAKIHEVLKDEGESSLLQDYRNFYNFELVVKDLDGNRKTTLSQRIKTGSGGEHQVPFYVAIAAAMGATYRLRETADGVTLGGISLSVFDEAFNKLDAENTVTSLGFMSDLGLQTLIAAPDDKYSLMATTMDTIINVCRDGRIVDIDVEFPTINGKELLNSDNPYRLIEKSAGEADDVEGLLPA</sequence>
<dbReference type="Gene3D" id="1.20.1060.20">
    <property type="match status" value="1"/>
</dbReference>